<organism evidence="1">
    <name type="scientific">Sigmofec virus UA08Rod_6800</name>
    <dbReference type="NCBI Taxonomy" id="2929240"/>
    <lineage>
        <taxon>Viruses</taxon>
        <taxon>Monodnaviria</taxon>
        <taxon>Sangervirae</taxon>
        <taxon>Phixviricota</taxon>
        <taxon>Malgrandaviricetes</taxon>
        <taxon>Petitvirales</taxon>
        <taxon>Microviridae</taxon>
    </lineage>
</organism>
<sequence>MRVQTLHKAQLRASLLQILHSPGLLSSSEVLEVLEDVCEIYRADTEGVIE</sequence>
<reference evidence="1" key="1">
    <citation type="submission" date="2022-02" db="EMBL/GenBank/DDBJ databases">
        <title>Towards deciphering the DNA virus diversity associated with rodent species in the families Cricetidae and Heteromyidae.</title>
        <authorList>
            <person name="Lund M."/>
            <person name="Larsen B.B."/>
            <person name="Gryseels S."/>
            <person name="Kraberger S."/>
            <person name="Rowsey D.M."/>
            <person name="Steger L."/>
            <person name="Yule K.M."/>
            <person name="Upham N.S."/>
            <person name="Worobey M."/>
            <person name="Van Doorslaer K."/>
            <person name="Varsani A."/>
        </authorList>
    </citation>
    <scope>NUCLEOTIDE SEQUENCE</scope>
    <source>
        <strain evidence="1">UA08Rod_6800</strain>
    </source>
</reference>
<evidence type="ECO:0000313" key="1">
    <source>
        <dbReference type="EMBL" id="UPW40798.1"/>
    </source>
</evidence>
<accession>A0A976R8F5</accession>
<protein>
    <submittedName>
        <fullName evidence="1">Uncharacterized protein</fullName>
    </submittedName>
</protein>
<dbReference type="EMBL" id="OM869499">
    <property type="protein sequence ID" value="UPW40798.1"/>
    <property type="molecule type" value="Genomic_DNA"/>
</dbReference>
<proteinExistence type="predicted"/>
<name>A0A976R8F5_9VIRU</name>